<dbReference type="KEGG" id="kyr:CVV65_02930"/>
<evidence type="ECO:0000256" key="5">
    <source>
        <dbReference type="ARBA" id="ARBA00022946"/>
    </source>
</evidence>
<dbReference type="EMBL" id="CP024955">
    <property type="protein sequence ID" value="ATY86391.1"/>
    <property type="molecule type" value="Genomic_DNA"/>
</dbReference>
<dbReference type="GO" id="GO:0071949">
    <property type="term" value="F:FAD binding"/>
    <property type="evidence" value="ECO:0007669"/>
    <property type="project" value="InterPro"/>
</dbReference>
<feature type="domain" description="FAD-binding PCMH-type" evidence="8">
    <location>
        <begin position="31"/>
        <end position="208"/>
    </location>
</feature>
<dbReference type="SUPFAM" id="SSF55103">
    <property type="entry name" value="FAD-linked oxidases, C-terminal domain"/>
    <property type="match status" value="1"/>
</dbReference>
<comment type="similarity">
    <text evidence="2">Belongs to the FAD-binding oxidoreductase/transferase type 4 family.</text>
</comment>
<proteinExistence type="inferred from homology"/>
<dbReference type="Gene3D" id="3.30.465.10">
    <property type="match status" value="1"/>
</dbReference>
<organism evidence="9 10">
    <name type="scientific">Kyrpidia spormannii</name>
    <dbReference type="NCBI Taxonomy" id="2055160"/>
    <lineage>
        <taxon>Bacteria</taxon>
        <taxon>Bacillati</taxon>
        <taxon>Bacillota</taxon>
        <taxon>Bacilli</taxon>
        <taxon>Bacillales</taxon>
        <taxon>Alicyclobacillaceae</taxon>
        <taxon>Kyrpidia</taxon>
    </lineage>
</organism>
<dbReference type="AlphaFoldDB" id="A0A2K8NAP1"/>
<dbReference type="InterPro" id="IPR036318">
    <property type="entry name" value="FAD-bd_PCMH-like_sf"/>
</dbReference>
<protein>
    <recommendedName>
        <fullName evidence="7">D-lactate dehydrogenase (cytochrome)</fullName>
        <ecNumber evidence="7">1.1.2.4</ecNumber>
    </recommendedName>
</protein>
<dbReference type="GO" id="GO:0004458">
    <property type="term" value="F:D-lactate dehydrogenase (cytochrome) activity"/>
    <property type="evidence" value="ECO:0007669"/>
    <property type="project" value="UniProtKB-EC"/>
</dbReference>
<dbReference type="Gene3D" id="1.10.45.10">
    <property type="entry name" value="Vanillyl-alcohol Oxidase, Chain A, domain 4"/>
    <property type="match status" value="1"/>
</dbReference>
<dbReference type="Gene3D" id="3.30.70.2740">
    <property type="match status" value="1"/>
</dbReference>
<dbReference type="Pfam" id="PF02913">
    <property type="entry name" value="FAD-oxidase_C"/>
    <property type="match status" value="1"/>
</dbReference>
<gene>
    <name evidence="9" type="ORF">CVV65_02930</name>
</gene>
<dbReference type="FunFam" id="3.30.70.2740:FF:000001">
    <property type="entry name" value="D-lactate dehydrogenase mitochondrial"/>
    <property type="match status" value="1"/>
</dbReference>
<dbReference type="InterPro" id="IPR006094">
    <property type="entry name" value="Oxid_FAD_bind_N"/>
</dbReference>
<dbReference type="FunFam" id="1.10.45.10:FF:000001">
    <property type="entry name" value="D-lactate dehydrogenase mitochondrial"/>
    <property type="match status" value="1"/>
</dbReference>
<keyword evidence="10" id="KW-1185">Reference proteome</keyword>
<dbReference type="GO" id="GO:0008720">
    <property type="term" value="F:D-lactate dehydrogenase (NAD+) activity"/>
    <property type="evidence" value="ECO:0007669"/>
    <property type="project" value="TreeGrafter"/>
</dbReference>
<accession>A0A2K8NAP1</accession>
<evidence type="ECO:0000259" key="8">
    <source>
        <dbReference type="PROSITE" id="PS51387"/>
    </source>
</evidence>
<dbReference type="PROSITE" id="PS51387">
    <property type="entry name" value="FAD_PCMH"/>
    <property type="match status" value="1"/>
</dbReference>
<evidence type="ECO:0000256" key="6">
    <source>
        <dbReference type="ARBA" id="ARBA00023002"/>
    </source>
</evidence>
<evidence type="ECO:0000256" key="4">
    <source>
        <dbReference type="ARBA" id="ARBA00022827"/>
    </source>
</evidence>
<comment type="cofactor">
    <cofactor evidence="1">
        <name>FAD</name>
        <dbReference type="ChEBI" id="CHEBI:57692"/>
    </cofactor>
</comment>
<evidence type="ECO:0000313" key="10">
    <source>
        <dbReference type="Proteomes" id="UP000231932"/>
    </source>
</evidence>
<dbReference type="PANTHER" id="PTHR11748">
    <property type="entry name" value="D-LACTATE DEHYDROGENASE"/>
    <property type="match status" value="1"/>
</dbReference>
<keyword evidence="3" id="KW-0285">Flavoprotein</keyword>
<reference evidence="10" key="1">
    <citation type="submission" date="2017-11" db="EMBL/GenBank/DDBJ databases">
        <title>Complete Genome Sequence of Kyrpidia sp. Strain EA-1, a thermophilic, hydrogen-oxidizing Bacterium, isolated from the Azores.</title>
        <authorList>
            <person name="Reiner J.E."/>
            <person name="Lapp C.J."/>
            <person name="Bunk B."/>
            <person name="Gescher J."/>
        </authorList>
    </citation>
    <scope>NUCLEOTIDE SEQUENCE [LARGE SCALE GENOMIC DNA]</scope>
    <source>
        <strain evidence="10">EA-1</strain>
    </source>
</reference>
<evidence type="ECO:0000256" key="3">
    <source>
        <dbReference type="ARBA" id="ARBA00022630"/>
    </source>
</evidence>
<dbReference type="GO" id="GO:1903457">
    <property type="term" value="P:lactate catabolic process"/>
    <property type="evidence" value="ECO:0007669"/>
    <property type="project" value="TreeGrafter"/>
</dbReference>
<keyword evidence="6" id="KW-0560">Oxidoreductase</keyword>
<dbReference type="SUPFAM" id="SSF56176">
    <property type="entry name" value="FAD-binding/transporter-associated domain-like"/>
    <property type="match status" value="1"/>
</dbReference>
<keyword evidence="4" id="KW-0274">FAD</keyword>
<dbReference type="PANTHER" id="PTHR11748:SF111">
    <property type="entry name" value="D-LACTATE DEHYDROGENASE, MITOCHONDRIAL-RELATED"/>
    <property type="match status" value="1"/>
</dbReference>
<dbReference type="InterPro" id="IPR016171">
    <property type="entry name" value="Vanillyl_alc_oxidase_C-sub2"/>
</dbReference>
<evidence type="ECO:0000313" key="9">
    <source>
        <dbReference type="EMBL" id="ATY86391.1"/>
    </source>
</evidence>
<dbReference type="FunFam" id="3.30.465.10:FF:000016">
    <property type="entry name" value="probable D-lactate dehydrogenase, mitochondrial"/>
    <property type="match status" value="1"/>
</dbReference>
<dbReference type="InterPro" id="IPR016164">
    <property type="entry name" value="FAD-linked_Oxase-like_C"/>
</dbReference>
<keyword evidence="5" id="KW-0809">Transit peptide</keyword>
<dbReference type="InterPro" id="IPR004113">
    <property type="entry name" value="FAD-bd_oxidored_4_C"/>
</dbReference>
<sequence length="450" mass="48653">MEELKTRLPKDAVSVNPTILEQHGRDESYHAPHNPDAVVFAKSRDDVVEVMRIAAKHRVPVIPFAIGSSVEGHVIPVQGGISLDVTAMNQILEIRPEDFLVRVQPGVTRTQLNRALKPYGLFFPVDPGADASLGGMAATNASGTTTVRYGTMRDQVRDLEVVLPGGEVIHTGSLAAKSSSGYHLTGLFVGSEGTLGVFTELWLRVYGLPERVMAIRAEFPDVSGCVKTATAVLGAGIPVARMELVDERIIEAVNAYKGTSYPKVPTLFLEFHGNPEGLERDVQTARELAEEEGCLGFAFDSDEESRQQLWEARHSAARAFMAQYPGRGMMTTDVCVPISKMAQAVTDARELLDREGVYGAVLGHIGDGNYHALIAVDTKDPEDVARAEAINEQLVEYALACGGTCTGEHGVGLGKRKYQEKEHGRALLVMKAIRSALDPLGIMNPGKLID</sequence>
<dbReference type="InterPro" id="IPR016169">
    <property type="entry name" value="FAD-bd_PCMH_sub2"/>
</dbReference>
<dbReference type="OrthoDB" id="9767256at2"/>
<name>A0A2K8NAP1_9BACL</name>
<dbReference type="Pfam" id="PF01565">
    <property type="entry name" value="FAD_binding_4"/>
    <property type="match status" value="1"/>
</dbReference>
<dbReference type="Proteomes" id="UP000231932">
    <property type="component" value="Chromosome"/>
</dbReference>
<evidence type="ECO:0000256" key="7">
    <source>
        <dbReference type="ARBA" id="ARBA00038897"/>
    </source>
</evidence>
<dbReference type="InterPro" id="IPR016166">
    <property type="entry name" value="FAD-bd_PCMH"/>
</dbReference>
<evidence type="ECO:0000256" key="2">
    <source>
        <dbReference type="ARBA" id="ARBA00008000"/>
    </source>
</evidence>
<evidence type="ECO:0000256" key="1">
    <source>
        <dbReference type="ARBA" id="ARBA00001974"/>
    </source>
</evidence>
<dbReference type="EC" id="1.1.2.4" evidence="7"/>